<feature type="transmembrane region" description="Helical" evidence="8">
    <location>
        <begin position="553"/>
        <end position="573"/>
    </location>
</feature>
<feature type="transmembrane region" description="Helical" evidence="8">
    <location>
        <begin position="266"/>
        <end position="287"/>
    </location>
</feature>
<dbReference type="Pfam" id="PF00854">
    <property type="entry name" value="PTR2"/>
    <property type="match status" value="1"/>
</dbReference>
<sequence length="598" mass="66773">MAGLQADTDILAGLAEAKHLEYEFEKKGISPSTSSHEHELDGIHDGLEFPTEEEKRTLRHVSDAVPWSAYLIAVCELAERFSYYGTTVVFTNFIQQPLPPGSRTGADIKQAGALGMGQRASTGIGTFNTFWVYVIPLFGAYIADTRWGRYKTVCVAVGIALVGHVLLIISAVPGVIEHSHGSLACFIIAIIIMGLGTGGFKANISPLVAEQYKRTKLFIGHTRSGERVIIDPIMTTSKIYMYFYMFINVGALIGQITMAYSEKYVGFWLAYTLPTLVFCLCPIVLFFGRNRYNTSPPSGSVLSQSIRIWRQAAKGRWSWNPVTTWKQLNAPGFWERAMPSHYNDETRPGWMTFDDQWVDEVKRGFKACSVFMWFPIYWLTYNQLNNNLTSQAATMITNGIPNDVLSNLDPFALLIFIPICDMLIYPALRRAGINFSPLKRITLGFYTGAAAMVWTAVVQHYIYKRNPCGYQVGTCADGDGNPLTSDLNVWIQTGSYVLIAFSEIFASITGLEYAFTKAPKNMRSLVMSVFLFMSAISSAIGEAFVPLSTDPLLVWNYGVMAVLAFGAGTIFWFQYRHLDAQEEELNNLGEGHYDDQKH</sequence>
<dbReference type="Gene3D" id="1.20.1250.20">
    <property type="entry name" value="MFS general substrate transporter like domains"/>
    <property type="match status" value="1"/>
</dbReference>
<organism evidence="9 10">
    <name type="scientific">Lentinus brumalis</name>
    <dbReference type="NCBI Taxonomy" id="2498619"/>
    <lineage>
        <taxon>Eukaryota</taxon>
        <taxon>Fungi</taxon>
        <taxon>Dikarya</taxon>
        <taxon>Basidiomycota</taxon>
        <taxon>Agaricomycotina</taxon>
        <taxon>Agaricomycetes</taxon>
        <taxon>Polyporales</taxon>
        <taxon>Polyporaceae</taxon>
        <taxon>Lentinus</taxon>
    </lineage>
</organism>
<keyword evidence="6 8" id="KW-0472">Membrane</keyword>
<dbReference type="SUPFAM" id="SSF103473">
    <property type="entry name" value="MFS general substrate transporter"/>
    <property type="match status" value="1"/>
</dbReference>
<dbReference type="PANTHER" id="PTHR11654">
    <property type="entry name" value="OLIGOPEPTIDE TRANSPORTER-RELATED"/>
    <property type="match status" value="1"/>
</dbReference>
<keyword evidence="4 7" id="KW-0812">Transmembrane</keyword>
<dbReference type="InterPro" id="IPR018456">
    <property type="entry name" value="PTR2_symporter_CS"/>
</dbReference>
<dbReference type="Proteomes" id="UP000256964">
    <property type="component" value="Unassembled WGS sequence"/>
</dbReference>
<feature type="transmembrane region" description="Helical" evidence="8">
    <location>
        <begin position="525"/>
        <end position="547"/>
    </location>
</feature>
<evidence type="ECO:0000256" key="5">
    <source>
        <dbReference type="ARBA" id="ARBA00022989"/>
    </source>
</evidence>
<feature type="transmembrane region" description="Helical" evidence="8">
    <location>
        <begin position="489"/>
        <end position="513"/>
    </location>
</feature>
<evidence type="ECO:0000256" key="8">
    <source>
        <dbReference type="SAM" id="Phobius"/>
    </source>
</evidence>
<evidence type="ECO:0000256" key="3">
    <source>
        <dbReference type="ARBA" id="ARBA00022448"/>
    </source>
</evidence>
<evidence type="ECO:0000313" key="10">
    <source>
        <dbReference type="Proteomes" id="UP000256964"/>
    </source>
</evidence>
<feature type="transmembrane region" description="Helical" evidence="8">
    <location>
        <begin position="155"/>
        <end position="175"/>
    </location>
</feature>
<feature type="transmembrane region" description="Helical" evidence="8">
    <location>
        <begin position="411"/>
        <end position="428"/>
    </location>
</feature>
<dbReference type="EMBL" id="KZ857384">
    <property type="protein sequence ID" value="RDX54549.1"/>
    <property type="molecule type" value="Genomic_DNA"/>
</dbReference>
<feature type="transmembrane region" description="Helical" evidence="8">
    <location>
        <begin position="440"/>
        <end position="462"/>
    </location>
</feature>
<comment type="subcellular location">
    <subcellularLocation>
        <location evidence="1 7">Membrane</location>
        <topology evidence="1 7">Multi-pass membrane protein</topology>
    </subcellularLocation>
</comment>
<dbReference type="PROSITE" id="PS01023">
    <property type="entry name" value="PTR2_2"/>
    <property type="match status" value="1"/>
</dbReference>
<dbReference type="GO" id="GO:0005886">
    <property type="term" value="C:plasma membrane"/>
    <property type="evidence" value="ECO:0007669"/>
    <property type="project" value="UniProtKB-ARBA"/>
</dbReference>
<reference evidence="9 10" key="1">
    <citation type="journal article" date="2018" name="Biotechnol. Biofuels">
        <title>Integrative visual omics of the white-rot fungus Polyporus brumalis exposes the biotechnological potential of its oxidative enzymes for delignifying raw plant biomass.</title>
        <authorList>
            <person name="Miyauchi S."/>
            <person name="Rancon A."/>
            <person name="Drula E."/>
            <person name="Hage H."/>
            <person name="Chaduli D."/>
            <person name="Favel A."/>
            <person name="Grisel S."/>
            <person name="Henrissat B."/>
            <person name="Herpoel-Gimbert I."/>
            <person name="Ruiz-Duenas F.J."/>
            <person name="Chevret D."/>
            <person name="Hainaut M."/>
            <person name="Lin J."/>
            <person name="Wang M."/>
            <person name="Pangilinan J."/>
            <person name="Lipzen A."/>
            <person name="Lesage-Meessen L."/>
            <person name="Navarro D."/>
            <person name="Riley R."/>
            <person name="Grigoriev I.V."/>
            <person name="Zhou S."/>
            <person name="Raouche S."/>
            <person name="Rosso M.N."/>
        </authorList>
    </citation>
    <scope>NUCLEOTIDE SEQUENCE [LARGE SCALE GENOMIC DNA]</scope>
    <source>
        <strain evidence="9 10">BRFM 1820</strain>
    </source>
</reference>
<evidence type="ECO:0000256" key="4">
    <source>
        <dbReference type="ARBA" id="ARBA00022692"/>
    </source>
</evidence>
<proteinExistence type="inferred from homology"/>
<keyword evidence="3 7" id="KW-0813">Transport</keyword>
<gene>
    <name evidence="9" type="ORF">OH76DRAFT_1397883</name>
</gene>
<dbReference type="InterPro" id="IPR036259">
    <property type="entry name" value="MFS_trans_sf"/>
</dbReference>
<dbReference type="InterPro" id="IPR000109">
    <property type="entry name" value="POT_fam"/>
</dbReference>
<dbReference type="OrthoDB" id="8904098at2759"/>
<comment type="similarity">
    <text evidence="2 7">Belongs to the major facilitator superfamily. Proton-dependent oligopeptide transporter (POT/PTR) (TC 2.A.17) family.</text>
</comment>
<dbReference type="FunFam" id="1.20.1250.20:FF:000085">
    <property type="entry name" value="MFS peptide transporter Ptr2"/>
    <property type="match status" value="1"/>
</dbReference>
<evidence type="ECO:0000256" key="2">
    <source>
        <dbReference type="ARBA" id="ARBA00005982"/>
    </source>
</evidence>
<dbReference type="STRING" id="139420.A0A371DPU0"/>
<feature type="transmembrane region" description="Helical" evidence="8">
    <location>
        <begin position="239"/>
        <end position="260"/>
    </location>
</feature>
<keyword evidence="5 8" id="KW-1133">Transmembrane helix</keyword>
<name>A0A371DPU0_9APHY</name>
<evidence type="ECO:0000313" key="9">
    <source>
        <dbReference type="EMBL" id="RDX54549.1"/>
    </source>
</evidence>
<dbReference type="AlphaFoldDB" id="A0A371DPU0"/>
<evidence type="ECO:0000256" key="7">
    <source>
        <dbReference type="RuleBase" id="RU003755"/>
    </source>
</evidence>
<feature type="transmembrane region" description="Helical" evidence="8">
    <location>
        <begin position="124"/>
        <end position="143"/>
    </location>
</feature>
<evidence type="ECO:0000256" key="6">
    <source>
        <dbReference type="ARBA" id="ARBA00023136"/>
    </source>
</evidence>
<accession>A0A371DPU0</accession>
<protein>
    <submittedName>
        <fullName evidence="9">Oligopeptide transporter</fullName>
    </submittedName>
</protein>
<evidence type="ECO:0000256" key="1">
    <source>
        <dbReference type="ARBA" id="ARBA00004141"/>
    </source>
</evidence>
<feature type="transmembrane region" description="Helical" evidence="8">
    <location>
        <begin position="181"/>
        <end position="204"/>
    </location>
</feature>
<feature type="transmembrane region" description="Helical" evidence="8">
    <location>
        <begin position="364"/>
        <end position="381"/>
    </location>
</feature>
<keyword evidence="10" id="KW-1185">Reference proteome</keyword>
<dbReference type="GO" id="GO:0071916">
    <property type="term" value="F:dipeptide transmembrane transporter activity"/>
    <property type="evidence" value="ECO:0007669"/>
    <property type="project" value="UniProtKB-ARBA"/>
</dbReference>